<dbReference type="InterPro" id="IPR011042">
    <property type="entry name" value="6-blade_b-propeller_TolB-like"/>
</dbReference>
<dbReference type="SUPFAM" id="SSF82171">
    <property type="entry name" value="DPP6 N-terminal domain-like"/>
    <property type="match status" value="1"/>
</dbReference>
<organism evidence="2 3">
    <name type="scientific">Candidatus Uhrbacteria bacterium RIFOXYC2_FULL_47_19</name>
    <dbReference type="NCBI Taxonomy" id="1802424"/>
    <lineage>
        <taxon>Bacteria</taxon>
        <taxon>Candidatus Uhriibacteriota</taxon>
    </lineage>
</organism>
<dbReference type="AlphaFoldDB" id="A0A1F7WD87"/>
<evidence type="ECO:0000313" key="2">
    <source>
        <dbReference type="EMBL" id="OGM00740.1"/>
    </source>
</evidence>
<evidence type="ECO:0000313" key="3">
    <source>
        <dbReference type="Proteomes" id="UP000176988"/>
    </source>
</evidence>
<sequence length="404" mass="43449">MLKKIGLILLFLAIAVGIGFALYRIIFGPSSPIEVPPEGEDIVNVAPGGLPSAQTGTPTTPPSGTETGLPTISVSPVATGGLTKVTTLAPVPTSGAMLTNSGDLNYYNRNDGKFYRVLPNGTIQQLSGKTFFNVDQANFSPKGDTAIIEYPDGSNIFYDFNTDRQVTLPKHWQDFDFNPQGNSIVAKSIGLDPANRFLIISSPDGSNARPIQELGNNADKVQVAWSPNNQIVATSTTGNTRGVDGQEVYFLGQNHENFRSITVDGLDFRPSWAPDGERLLYSVAGSLSDYKPRLWIVDASGDNIGLNRRMLNVDTWSDKCTFAGTDMLYCAVPRDLPRGAGLQPAVADSTPDDIIGIDLTTGLQTQVAIPEGNHTVGSIMVTDDHSKLLFTDRGSGMLNELRLR</sequence>
<comment type="caution">
    <text evidence="2">The sequence shown here is derived from an EMBL/GenBank/DDBJ whole genome shotgun (WGS) entry which is preliminary data.</text>
</comment>
<feature type="region of interest" description="Disordered" evidence="1">
    <location>
        <begin position="48"/>
        <end position="68"/>
    </location>
</feature>
<evidence type="ECO:0000256" key="1">
    <source>
        <dbReference type="SAM" id="MobiDB-lite"/>
    </source>
</evidence>
<dbReference type="STRING" id="1802424.A2480_02695"/>
<dbReference type="EMBL" id="MGFG01000025">
    <property type="protein sequence ID" value="OGM00740.1"/>
    <property type="molecule type" value="Genomic_DNA"/>
</dbReference>
<reference evidence="2 3" key="1">
    <citation type="journal article" date="2016" name="Nat. Commun.">
        <title>Thousands of microbial genomes shed light on interconnected biogeochemical processes in an aquifer system.</title>
        <authorList>
            <person name="Anantharaman K."/>
            <person name="Brown C.T."/>
            <person name="Hug L.A."/>
            <person name="Sharon I."/>
            <person name="Castelle C.J."/>
            <person name="Probst A.J."/>
            <person name="Thomas B.C."/>
            <person name="Singh A."/>
            <person name="Wilkins M.J."/>
            <person name="Karaoz U."/>
            <person name="Brodie E.L."/>
            <person name="Williams K.H."/>
            <person name="Hubbard S.S."/>
            <person name="Banfield J.F."/>
        </authorList>
    </citation>
    <scope>NUCLEOTIDE SEQUENCE [LARGE SCALE GENOMIC DNA]</scope>
</reference>
<feature type="compositionally biased region" description="Low complexity" evidence="1">
    <location>
        <begin position="55"/>
        <end position="68"/>
    </location>
</feature>
<name>A0A1F7WD87_9BACT</name>
<proteinExistence type="predicted"/>
<evidence type="ECO:0008006" key="4">
    <source>
        <dbReference type="Google" id="ProtNLM"/>
    </source>
</evidence>
<accession>A0A1F7WD87</accession>
<dbReference type="Gene3D" id="2.120.10.30">
    <property type="entry name" value="TolB, C-terminal domain"/>
    <property type="match status" value="1"/>
</dbReference>
<gene>
    <name evidence="2" type="ORF">A2480_02695</name>
</gene>
<dbReference type="Proteomes" id="UP000176988">
    <property type="component" value="Unassembled WGS sequence"/>
</dbReference>
<protein>
    <recommendedName>
        <fullName evidence="4">DUF5050 domain-containing protein</fullName>
    </recommendedName>
</protein>